<feature type="coiled-coil region" evidence="1">
    <location>
        <begin position="409"/>
        <end position="461"/>
    </location>
</feature>
<feature type="region of interest" description="Disordered" evidence="2">
    <location>
        <begin position="63"/>
        <end position="85"/>
    </location>
</feature>
<dbReference type="EMBL" id="HG996473">
    <property type="protein sequence ID" value="CAG1856352.1"/>
    <property type="molecule type" value="Genomic_DNA"/>
</dbReference>
<dbReference type="SUPFAM" id="SSF81296">
    <property type="entry name" value="E set domains"/>
    <property type="match status" value="1"/>
</dbReference>
<dbReference type="InterPro" id="IPR014756">
    <property type="entry name" value="Ig_E-set"/>
</dbReference>
<organism evidence="4">
    <name type="scientific">Musa acuminata subsp. malaccensis</name>
    <name type="common">Wild banana</name>
    <name type="synonym">Musa malaccensis</name>
    <dbReference type="NCBI Taxonomy" id="214687"/>
    <lineage>
        <taxon>Eukaryota</taxon>
        <taxon>Viridiplantae</taxon>
        <taxon>Streptophyta</taxon>
        <taxon>Embryophyta</taxon>
        <taxon>Tracheophyta</taxon>
        <taxon>Spermatophyta</taxon>
        <taxon>Magnoliopsida</taxon>
        <taxon>Liliopsida</taxon>
        <taxon>Zingiberales</taxon>
        <taxon>Musaceae</taxon>
        <taxon>Musa</taxon>
    </lineage>
</organism>
<evidence type="ECO:0000256" key="1">
    <source>
        <dbReference type="SAM" id="Coils"/>
    </source>
</evidence>
<dbReference type="InterPro" id="IPR013783">
    <property type="entry name" value="Ig-like_fold"/>
</dbReference>
<dbReference type="Gene3D" id="2.60.40.10">
    <property type="entry name" value="Immunoglobulins"/>
    <property type="match status" value="1"/>
</dbReference>
<evidence type="ECO:0000256" key="2">
    <source>
        <dbReference type="SAM" id="MobiDB-lite"/>
    </source>
</evidence>
<dbReference type="PANTHER" id="PTHR47434:SF1">
    <property type="entry name" value="PROTEIN PTST HOMOLOG 2, CHLOROPLASTIC"/>
    <property type="match status" value="1"/>
</dbReference>
<dbReference type="AlphaFoldDB" id="A0A8D7AUF2"/>
<feature type="compositionally biased region" description="Basic residues" evidence="2">
    <location>
        <begin position="70"/>
        <end position="79"/>
    </location>
</feature>
<feature type="domain" description="AMP-activated protein kinase glycogen-binding" evidence="3">
    <location>
        <begin position="461"/>
        <end position="537"/>
    </location>
</feature>
<sequence length="538" mass="59965">MTCLPLPNPSLVLLSSSSSFCASRHSCLRRSPPLLSFLLRYPALSPPRRAHAPLSPSPFHANDPFVRFSRPSRRSRRRATREEDVSGMMDAGADLEAQIHEFMHKSGNPNDFPTRVELIAAGRYDLVEAITIRGDWLTFGWDSKDKNTVDSDTNALGSTELESDGRAILEDSRVSQERFFDNSCGNVVVTNDVLDSEDDPLMAFTSGRLMERESVGTGGGIEGILSRLERERNLFLSIGKKETGWASPRSNKHFLRETGEIPNKDASTSFLVKVLNTHNTTLTNIIQSFILLFVWSCSILAISSLPHLCLTAGDIIASYDKIIVDPSFLNSDLNDPKMHKKAQDLAEAGNGTNALDFDINQIWLRLQHLESDLASALHLLTSRADAGQQISTDELHSLSDAWEFQETEIVSAQDKLRSTRARMAALEGKMALEIIEAKKLMEEKKKRVDAAQNALSLLQTVCIVWPNSASEVLLAGSFDGWNSQRRMESSGWGIFSLYLKLYPGRYEIKFIVDGVWKIDPLRPLVHNNGHENNLLIIT</sequence>
<reference evidence="4" key="1">
    <citation type="submission" date="2021-03" db="EMBL/GenBank/DDBJ databases">
        <authorList>
            <consortium name="Genoscope - CEA"/>
            <person name="William W."/>
        </authorList>
    </citation>
    <scope>NUCLEOTIDE SEQUENCE</scope>
    <source>
        <strain evidence="4">Doubled-haploid Pahang</strain>
    </source>
</reference>
<dbReference type="InterPro" id="IPR032640">
    <property type="entry name" value="AMPK1_CBM"/>
</dbReference>
<accession>A0A8D7AUF2</accession>
<name>A0A8D7AUF2_MUSAM</name>
<protein>
    <submittedName>
        <fullName evidence="4">(wild Malaysian banana) hypothetical protein</fullName>
    </submittedName>
</protein>
<evidence type="ECO:0000259" key="3">
    <source>
        <dbReference type="Pfam" id="PF16561"/>
    </source>
</evidence>
<proteinExistence type="predicted"/>
<keyword evidence="1" id="KW-0175">Coiled coil</keyword>
<evidence type="ECO:0000313" key="4">
    <source>
        <dbReference type="EMBL" id="CAG1856352.1"/>
    </source>
</evidence>
<dbReference type="GO" id="GO:0009507">
    <property type="term" value="C:chloroplast"/>
    <property type="evidence" value="ECO:0007669"/>
    <property type="project" value="UniProtKB-ARBA"/>
</dbReference>
<dbReference type="PANTHER" id="PTHR47434">
    <property type="entry name" value="PROTEIN PTST HOMOLOG 3, CHLOROPLASTIC"/>
    <property type="match status" value="1"/>
</dbReference>
<dbReference type="Pfam" id="PF16561">
    <property type="entry name" value="AMPK1_CBM"/>
    <property type="match status" value="1"/>
</dbReference>
<gene>
    <name evidence="4" type="ORF">GSMUA_42860.1</name>
</gene>
<dbReference type="CDD" id="cd02859">
    <property type="entry name" value="E_set_AMPKbeta_like_N"/>
    <property type="match status" value="1"/>
</dbReference>